<sequence length="108" mass="12869">MKLLKEQYKLRLRKFLNLRQCWKKKRTFPRTVFVSKTRNGELRSRDWLTWNKSNESLFCFPCRLLGCKMMRVVGKNIPVENCMLSCPIMKSVIIIRSNALNGEIWKGD</sequence>
<gene>
    <name evidence="1" type="ORF">PR048_023001</name>
</gene>
<name>A0ABQ9GSU9_9NEOP</name>
<organism evidence="1 2">
    <name type="scientific">Dryococelus australis</name>
    <dbReference type="NCBI Taxonomy" id="614101"/>
    <lineage>
        <taxon>Eukaryota</taxon>
        <taxon>Metazoa</taxon>
        <taxon>Ecdysozoa</taxon>
        <taxon>Arthropoda</taxon>
        <taxon>Hexapoda</taxon>
        <taxon>Insecta</taxon>
        <taxon>Pterygota</taxon>
        <taxon>Neoptera</taxon>
        <taxon>Polyneoptera</taxon>
        <taxon>Phasmatodea</taxon>
        <taxon>Verophasmatodea</taxon>
        <taxon>Anareolatae</taxon>
        <taxon>Phasmatidae</taxon>
        <taxon>Eurycanthinae</taxon>
        <taxon>Dryococelus</taxon>
    </lineage>
</organism>
<dbReference type="Proteomes" id="UP001159363">
    <property type="component" value="Chromosome 8"/>
</dbReference>
<evidence type="ECO:0000313" key="1">
    <source>
        <dbReference type="EMBL" id="KAJ8875110.1"/>
    </source>
</evidence>
<accession>A0ABQ9GSU9</accession>
<protein>
    <submittedName>
        <fullName evidence="1">Uncharacterized protein</fullName>
    </submittedName>
</protein>
<comment type="caution">
    <text evidence="1">The sequence shown here is derived from an EMBL/GenBank/DDBJ whole genome shotgun (WGS) entry which is preliminary data.</text>
</comment>
<keyword evidence="2" id="KW-1185">Reference proteome</keyword>
<dbReference type="EMBL" id="JARBHB010000009">
    <property type="protein sequence ID" value="KAJ8875110.1"/>
    <property type="molecule type" value="Genomic_DNA"/>
</dbReference>
<proteinExistence type="predicted"/>
<reference evidence="1 2" key="1">
    <citation type="submission" date="2023-02" db="EMBL/GenBank/DDBJ databases">
        <title>LHISI_Scaffold_Assembly.</title>
        <authorList>
            <person name="Stuart O.P."/>
            <person name="Cleave R."/>
            <person name="Magrath M.J.L."/>
            <person name="Mikheyev A.S."/>
        </authorList>
    </citation>
    <scope>NUCLEOTIDE SEQUENCE [LARGE SCALE GENOMIC DNA]</scope>
    <source>
        <strain evidence="1">Daus_M_001</strain>
        <tissue evidence="1">Leg muscle</tissue>
    </source>
</reference>
<evidence type="ECO:0000313" key="2">
    <source>
        <dbReference type="Proteomes" id="UP001159363"/>
    </source>
</evidence>